<feature type="domain" description="GTP cyclohydrolase I" evidence="12">
    <location>
        <begin position="100"/>
        <end position="276"/>
    </location>
</feature>
<dbReference type="Gene3D" id="1.10.286.10">
    <property type="match status" value="1"/>
</dbReference>
<name>A0A6A4I2F1_9AGAR</name>
<accession>A0A6A4I2F1</accession>
<comment type="function">
    <text evidence="10">GTP cyclohydrolase 1 is the first enzyme in the biosynthetic pathway leading to folic acid.</text>
</comment>
<dbReference type="GO" id="GO:0006729">
    <property type="term" value="P:tetrahydrobiopterin biosynthetic process"/>
    <property type="evidence" value="ECO:0007669"/>
    <property type="project" value="TreeGrafter"/>
</dbReference>
<dbReference type="Proteomes" id="UP000799118">
    <property type="component" value="Unassembled WGS sequence"/>
</dbReference>
<evidence type="ECO:0000256" key="5">
    <source>
        <dbReference type="ARBA" id="ARBA00022741"/>
    </source>
</evidence>
<dbReference type="Gene3D" id="3.30.1130.10">
    <property type="match status" value="1"/>
</dbReference>
<dbReference type="InterPro" id="IPR001474">
    <property type="entry name" value="GTP_CycHdrlase_I"/>
</dbReference>
<dbReference type="GO" id="GO:0003934">
    <property type="term" value="F:GTP cyclohydrolase I activity"/>
    <property type="evidence" value="ECO:0007669"/>
    <property type="project" value="UniProtKB-EC"/>
</dbReference>
<dbReference type="PROSITE" id="PS00859">
    <property type="entry name" value="GTP_CYCLOHYDROL_1_1"/>
    <property type="match status" value="1"/>
</dbReference>
<dbReference type="GO" id="GO:0046656">
    <property type="term" value="P:folic acid biosynthetic process"/>
    <property type="evidence" value="ECO:0007669"/>
    <property type="project" value="UniProtKB-KW"/>
</dbReference>
<dbReference type="InterPro" id="IPR043133">
    <property type="entry name" value="GTP-CH-I_C/QueF"/>
</dbReference>
<dbReference type="NCBIfam" id="NF006825">
    <property type="entry name" value="PRK09347.1-2"/>
    <property type="match status" value="1"/>
</dbReference>
<evidence type="ECO:0000256" key="10">
    <source>
        <dbReference type="ARBA" id="ARBA00055676"/>
    </source>
</evidence>
<dbReference type="PANTHER" id="PTHR11109">
    <property type="entry name" value="GTP CYCLOHYDROLASE I"/>
    <property type="match status" value="1"/>
</dbReference>
<comment type="similarity">
    <text evidence="2">Belongs to the GTP cyclohydrolase I family.</text>
</comment>
<evidence type="ECO:0000256" key="1">
    <source>
        <dbReference type="ARBA" id="ARBA00005080"/>
    </source>
</evidence>
<proteinExistence type="inferred from homology"/>
<sequence>MTPSHSDLLADSLSKLEASQTQTNTKTEGDHPVSSPGPRIHEGYGFRPPSGITTPLIASATAASENMVPDPNGLGWPAKSTYSRLTATAEEKAAREKKLTEAVRTILDCIGEDPDREGLLRTPERYAKAVMWMTKGYEDRLADVINDAVFAEDHDEMVLVREIDISSLCEHHLVPFTGKIAIAYIPNKLVLGLSKLARIAETFSRRLQVQERLTKQIAIAIQEAIKPRGVAVVMEATHLCMTMRGVQKPGAITTTSCMLGCFRTQQKTREEFLTLIKR</sequence>
<protein>
    <recommendedName>
        <fullName evidence="4">GTP cyclohydrolase 1</fullName>
        <ecNumber evidence="3">3.5.4.16</ecNumber>
    </recommendedName>
    <alternativeName>
        <fullName evidence="9">GTP cyclohydrolase I</fullName>
    </alternativeName>
</protein>
<dbReference type="AlphaFoldDB" id="A0A6A4I2F1"/>
<keyword evidence="14" id="KW-1185">Reference proteome</keyword>
<dbReference type="EC" id="3.5.4.16" evidence="3"/>
<dbReference type="PANTHER" id="PTHR11109:SF7">
    <property type="entry name" value="GTP CYCLOHYDROLASE 1"/>
    <property type="match status" value="1"/>
</dbReference>
<dbReference type="InterPro" id="IPR020602">
    <property type="entry name" value="GTP_CycHdrlase_I_dom"/>
</dbReference>
<evidence type="ECO:0000256" key="6">
    <source>
        <dbReference type="ARBA" id="ARBA00022801"/>
    </source>
</evidence>
<dbReference type="OrthoDB" id="4966at2759"/>
<evidence type="ECO:0000256" key="4">
    <source>
        <dbReference type="ARBA" id="ARBA00017272"/>
    </source>
</evidence>
<dbReference type="InterPro" id="IPR043134">
    <property type="entry name" value="GTP-CH-I_N"/>
</dbReference>
<keyword evidence="5" id="KW-0547">Nucleotide-binding</keyword>
<dbReference type="Pfam" id="PF01227">
    <property type="entry name" value="GTP_cyclohydroI"/>
    <property type="match status" value="1"/>
</dbReference>
<organism evidence="13 14">
    <name type="scientific">Gymnopus androsaceus JB14</name>
    <dbReference type="NCBI Taxonomy" id="1447944"/>
    <lineage>
        <taxon>Eukaryota</taxon>
        <taxon>Fungi</taxon>
        <taxon>Dikarya</taxon>
        <taxon>Basidiomycota</taxon>
        <taxon>Agaricomycotina</taxon>
        <taxon>Agaricomycetes</taxon>
        <taxon>Agaricomycetidae</taxon>
        <taxon>Agaricales</taxon>
        <taxon>Marasmiineae</taxon>
        <taxon>Omphalotaceae</taxon>
        <taxon>Gymnopus</taxon>
    </lineage>
</organism>
<evidence type="ECO:0000313" key="13">
    <source>
        <dbReference type="EMBL" id="KAE9405972.1"/>
    </source>
</evidence>
<evidence type="ECO:0000256" key="9">
    <source>
        <dbReference type="ARBA" id="ARBA00030854"/>
    </source>
</evidence>
<dbReference type="CDD" id="cd00642">
    <property type="entry name" value="GTP_cyclohydro1"/>
    <property type="match status" value="1"/>
</dbReference>
<dbReference type="NCBIfam" id="NF006826">
    <property type="entry name" value="PRK09347.1-3"/>
    <property type="match status" value="1"/>
</dbReference>
<dbReference type="EMBL" id="ML769405">
    <property type="protein sequence ID" value="KAE9405972.1"/>
    <property type="molecule type" value="Genomic_DNA"/>
</dbReference>
<feature type="region of interest" description="Disordered" evidence="11">
    <location>
        <begin position="18"/>
        <end position="48"/>
    </location>
</feature>
<dbReference type="HAMAP" id="MF_00223">
    <property type="entry name" value="FolE"/>
    <property type="match status" value="1"/>
</dbReference>
<dbReference type="InterPro" id="IPR018234">
    <property type="entry name" value="GTP_CycHdrlase_I_CS"/>
</dbReference>
<evidence type="ECO:0000256" key="2">
    <source>
        <dbReference type="ARBA" id="ARBA00008085"/>
    </source>
</evidence>
<dbReference type="FunFam" id="1.10.286.10:FF:000003">
    <property type="entry name" value="GTP cyclohydrolase 1"/>
    <property type="match status" value="1"/>
</dbReference>
<keyword evidence="6" id="KW-0378">Hydrolase</keyword>
<dbReference type="FunFam" id="3.30.1130.10:FF:000012">
    <property type="entry name" value="GTP cyclohydrolase 1"/>
    <property type="match status" value="1"/>
</dbReference>
<dbReference type="GO" id="GO:0005525">
    <property type="term" value="F:GTP binding"/>
    <property type="evidence" value="ECO:0007669"/>
    <property type="project" value="UniProtKB-KW"/>
</dbReference>
<dbReference type="GO" id="GO:0008270">
    <property type="term" value="F:zinc ion binding"/>
    <property type="evidence" value="ECO:0007669"/>
    <property type="project" value="TreeGrafter"/>
</dbReference>
<keyword evidence="7" id="KW-0289">Folate biosynthesis</keyword>
<dbReference type="GO" id="GO:0005737">
    <property type="term" value="C:cytoplasm"/>
    <property type="evidence" value="ECO:0007669"/>
    <property type="project" value="TreeGrafter"/>
</dbReference>
<reference evidence="13" key="1">
    <citation type="journal article" date="2019" name="Environ. Microbiol.">
        <title>Fungal ecological strategies reflected in gene transcription - a case study of two litter decomposers.</title>
        <authorList>
            <person name="Barbi F."/>
            <person name="Kohler A."/>
            <person name="Barry K."/>
            <person name="Baskaran P."/>
            <person name="Daum C."/>
            <person name="Fauchery L."/>
            <person name="Ihrmark K."/>
            <person name="Kuo A."/>
            <person name="LaButti K."/>
            <person name="Lipzen A."/>
            <person name="Morin E."/>
            <person name="Grigoriev I.V."/>
            <person name="Henrissat B."/>
            <person name="Lindahl B."/>
            <person name="Martin F."/>
        </authorList>
    </citation>
    <scope>NUCLEOTIDE SEQUENCE</scope>
    <source>
        <strain evidence="13">JB14</strain>
    </source>
</reference>
<keyword evidence="8" id="KW-0342">GTP-binding</keyword>
<evidence type="ECO:0000256" key="3">
    <source>
        <dbReference type="ARBA" id="ARBA00012715"/>
    </source>
</evidence>
<dbReference type="PROSITE" id="PS00860">
    <property type="entry name" value="GTP_CYCLOHYDROL_1_2"/>
    <property type="match status" value="1"/>
</dbReference>
<dbReference type="UniPathway" id="UPA00848">
    <property type="reaction ID" value="UER00151"/>
</dbReference>
<evidence type="ECO:0000256" key="8">
    <source>
        <dbReference type="ARBA" id="ARBA00023134"/>
    </source>
</evidence>
<evidence type="ECO:0000256" key="7">
    <source>
        <dbReference type="ARBA" id="ARBA00022909"/>
    </source>
</evidence>
<dbReference type="NCBIfam" id="TIGR00063">
    <property type="entry name" value="folE"/>
    <property type="match status" value="1"/>
</dbReference>
<evidence type="ECO:0000313" key="14">
    <source>
        <dbReference type="Proteomes" id="UP000799118"/>
    </source>
</evidence>
<comment type="pathway">
    <text evidence="1">Cofactor biosynthesis; 7,8-dihydroneopterin triphosphate biosynthesis; 7,8-dihydroneopterin triphosphate from GTP: step 1/1.</text>
</comment>
<gene>
    <name evidence="13" type="ORF">BT96DRAFT_972195</name>
</gene>
<evidence type="ECO:0000259" key="12">
    <source>
        <dbReference type="Pfam" id="PF01227"/>
    </source>
</evidence>
<evidence type="ECO:0000256" key="11">
    <source>
        <dbReference type="SAM" id="MobiDB-lite"/>
    </source>
</evidence>
<dbReference type="GO" id="GO:0046654">
    <property type="term" value="P:tetrahydrofolate biosynthetic process"/>
    <property type="evidence" value="ECO:0007669"/>
    <property type="project" value="InterPro"/>
</dbReference>
<dbReference type="SUPFAM" id="SSF55620">
    <property type="entry name" value="Tetrahydrobiopterin biosynthesis enzymes-like"/>
    <property type="match status" value="1"/>
</dbReference>